<evidence type="ECO:0000313" key="3">
    <source>
        <dbReference type="Proteomes" id="UP000530530"/>
    </source>
</evidence>
<organism evidence="2 3">
    <name type="scientific">Streptomyces rapamycinicus</name>
    <dbReference type="NCBI Taxonomy" id="1226757"/>
    <lineage>
        <taxon>Bacteria</taxon>
        <taxon>Bacillati</taxon>
        <taxon>Actinomycetota</taxon>
        <taxon>Actinomycetes</taxon>
        <taxon>Kitasatosporales</taxon>
        <taxon>Streptomycetaceae</taxon>
        <taxon>Streptomyces</taxon>
        <taxon>Streptomyces violaceusniger group</taxon>
    </lineage>
</organism>
<accession>A0ABR6LBV7</accession>
<proteinExistence type="predicted"/>
<evidence type="ECO:0000256" key="1">
    <source>
        <dbReference type="SAM" id="MobiDB-lite"/>
    </source>
</evidence>
<dbReference type="EMBL" id="JACHNG010000001">
    <property type="protein sequence ID" value="MBB4779811.1"/>
    <property type="molecule type" value="Genomic_DNA"/>
</dbReference>
<feature type="region of interest" description="Disordered" evidence="1">
    <location>
        <begin position="1"/>
        <end position="36"/>
    </location>
</feature>
<comment type="caution">
    <text evidence="2">The sequence shown here is derived from an EMBL/GenBank/DDBJ whole genome shotgun (WGS) entry which is preliminary data.</text>
</comment>
<reference evidence="2 3" key="1">
    <citation type="submission" date="2020-08" db="EMBL/GenBank/DDBJ databases">
        <title>Sequencing the genomes of 1000 actinobacteria strains.</title>
        <authorList>
            <person name="Klenk H.-P."/>
        </authorList>
    </citation>
    <scope>NUCLEOTIDE SEQUENCE [LARGE SCALE GENOMIC DNA]</scope>
    <source>
        <strain evidence="2 3">DSM 41530</strain>
    </source>
</reference>
<feature type="compositionally biased region" description="Basic and acidic residues" evidence="1">
    <location>
        <begin position="14"/>
        <end position="26"/>
    </location>
</feature>
<dbReference type="Proteomes" id="UP000530530">
    <property type="component" value="Unassembled WGS sequence"/>
</dbReference>
<keyword evidence="3" id="KW-1185">Reference proteome</keyword>
<protein>
    <submittedName>
        <fullName evidence="2">Uncharacterized protein</fullName>
    </submittedName>
</protein>
<gene>
    <name evidence="2" type="ORF">BJY27_000772</name>
</gene>
<name>A0ABR6LBV7_9ACTN</name>
<evidence type="ECO:0000313" key="2">
    <source>
        <dbReference type="EMBL" id="MBB4779811.1"/>
    </source>
</evidence>
<sequence>MLDELRLAAVPPGGHDDAPGGSRGHEQLLASCPWEA</sequence>